<feature type="transmembrane region" description="Helical" evidence="1">
    <location>
        <begin position="28"/>
        <end position="46"/>
    </location>
</feature>
<evidence type="ECO:0008006" key="4">
    <source>
        <dbReference type="Google" id="ProtNLM"/>
    </source>
</evidence>
<name>A0A1Y1SHP5_9GAMM</name>
<keyword evidence="1" id="KW-0812">Transmembrane</keyword>
<feature type="transmembrane region" description="Helical" evidence="1">
    <location>
        <begin position="126"/>
        <end position="145"/>
    </location>
</feature>
<reference evidence="2 3" key="1">
    <citation type="submission" date="2013-04" db="EMBL/GenBank/DDBJ databases">
        <title>Oceanococcus atlanticus 22II-S10r2 Genome Sequencing.</title>
        <authorList>
            <person name="Lai Q."/>
            <person name="Li G."/>
            <person name="Shao Z."/>
        </authorList>
    </citation>
    <scope>NUCLEOTIDE SEQUENCE [LARGE SCALE GENOMIC DNA]</scope>
    <source>
        <strain evidence="2 3">22II-S10r2</strain>
    </source>
</reference>
<evidence type="ECO:0000313" key="2">
    <source>
        <dbReference type="EMBL" id="ORE89176.1"/>
    </source>
</evidence>
<keyword evidence="1" id="KW-1133">Transmembrane helix</keyword>
<sequence>MFNAVASRITQIMLLKAGPQDLPTSPSLLQLATALFLATAIARLLLVSDLTVALVQSALSIVILAVFVRALLNWKRTPERFVQTMTALFLTSAVIGLLLLLPLDALQPLLKALTENPDISPEQLEIPAMAMYAWAGLSIWGLVISAHIYRHALDISFGFGVCVALLYEILLIFIVGFLSSLFGGV</sequence>
<dbReference type="RefSeq" id="WP_083560051.1">
    <property type="nucleotide sequence ID" value="NZ_AQQV01000001.1"/>
</dbReference>
<feature type="transmembrane region" description="Helical" evidence="1">
    <location>
        <begin position="52"/>
        <end position="72"/>
    </location>
</feature>
<accession>A0A1Y1SHP5</accession>
<keyword evidence="1" id="KW-0472">Membrane</keyword>
<feature type="transmembrane region" description="Helical" evidence="1">
    <location>
        <begin position="84"/>
        <end position="106"/>
    </location>
</feature>
<comment type="caution">
    <text evidence="2">The sequence shown here is derived from an EMBL/GenBank/DDBJ whole genome shotgun (WGS) entry which is preliminary data.</text>
</comment>
<dbReference type="Proteomes" id="UP000192342">
    <property type="component" value="Unassembled WGS sequence"/>
</dbReference>
<dbReference type="OrthoDB" id="6717649at2"/>
<gene>
    <name evidence="2" type="ORF">ATO7_04835</name>
</gene>
<evidence type="ECO:0000313" key="3">
    <source>
        <dbReference type="Proteomes" id="UP000192342"/>
    </source>
</evidence>
<organism evidence="2 3">
    <name type="scientific">Oceanococcus atlanticus</name>
    <dbReference type="NCBI Taxonomy" id="1317117"/>
    <lineage>
        <taxon>Bacteria</taxon>
        <taxon>Pseudomonadati</taxon>
        <taxon>Pseudomonadota</taxon>
        <taxon>Gammaproteobacteria</taxon>
        <taxon>Chromatiales</taxon>
        <taxon>Oceanococcaceae</taxon>
        <taxon>Oceanococcus</taxon>
    </lineage>
</organism>
<dbReference type="AlphaFoldDB" id="A0A1Y1SHP5"/>
<dbReference type="STRING" id="1317117.ATO7_04835"/>
<evidence type="ECO:0000256" key="1">
    <source>
        <dbReference type="SAM" id="Phobius"/>
    </source>
</evidence>
<keyword evidence="3" id="KW-1185">Reference proteome</keyword>
<dbReference type="EMBL" id="AQQV01000001">
    <property type="protein sequence ID" value="ORE89176.1"/>
    <property type="molecule type" value="Genomic_DNA"/>
</dbReference>
<feature type="transmembrane region" description="Helical" evidence="1">
    <location>
        <begin position="157"/>
        <end position="182"/>
    </location>
</feature>
<protein>
    <recommendedName>
        <fullName evidence="4">Yip1 domain-containing protein</fullName>
    </recommendedName>
</protein>
<proteinExistence type="predicted"/>